<name>A0ACD4PHK9_9BACT</name>
<reference evidence="1" key="1">
    <citation type="submission" date="2022-12" db="EMBL/GenBank/DDBJ databases">
        <authorList>
            <consortium name="Asia Pacific Centre for Animal Health"/>
            <person name="Klose S.M."/>
            <person name="Legione A.R."/>
            <person name="Monotti I."/>
            <person name="Bushell R."/>
            <person name="Marenda M.S."/>
            <person name="Sugiyama T."/>
            <person name="Browning G.F."/>
            <person name="Vaz P.K."/>
        </authorList>
    </citation>
    <scope>NUCLEOTIDE SEQUENCE</scope>
    <source>
        <strain evidence="1">Felid995</strain>
    </source>
</reference>
<sequence length="480" mass="54963">MKRLLCLYKPSLDKNYPWALKHPKVDSALALFKTRKDALNWFLSLDYDCATWFQTSKKIFGGLLISEKNSDSVFEFDLDVERFDGKVNYAEALEEIYVSPKTGLRDQKLADKYVDQLKDFKILRDHRTYFPADDDYVVERKKSSKDIQIEKLTQEVNELDELLKDSNGKFTKEIEELKLKLQDSNADKEALLKEIEALRKKIVAESVTQTKAAEKAVAESKNSKEEKKVVEKVEVIKEVIKEVPVYIEKEVIKEVFVESKGAKAQPVESKKYAYINDLVLNKQLESLALYAKKLEKVANSYEKEIITSEKDFNEIKVELDRVLVLEKSLSKSLTDKDAKHLLKLVSKSLAVSVEKLSKVVKGSKDVEYIPAKFVYYRDSKENIRLAQVISYVAYEGKHIGFVAEKDYKYSVFASPSKDSHFLVFESATDAQVVASSTSKEVVKVKDESSWIYTFWSIILYGLAYIILLALVIVLAIAYFG</sequence>
<protein>
    <submittedName>
        <fullName evidence="1">Uncharacterized protein</fullName>
    </submittedName>
</protein>
<accession>A0ACD4PHK9</accession>
<evidence type="ECO:0000313" key="2">
    <source>
        <dbReference type="Proteomes" id="UP001213039"/>
    </source>
</evidence>
<keyword evidence="2" id="KW-1185">Reference proteome</keyword>
<organism evidence="1 2">
    <name type="scientific">Mycoplasmopsis edwardii</name>
    <dbReference type="NCBI Taxonomy" id="53558"/>
    <lineage>
        <taxon>Bacteria</taxon>
        <taxon>Bacillati</taxon>
        <taxon>Mycoplasmatota</taxon>
        <taxon>Mycoplasmoidales</taxon>
        <taxon>Metamycoplasmataceae</taxon>
        <taxon>Mycoplasmopsis</taxon>
    </lineage>
</organism>
<dbReference type="EMBL" id="CP114370">
    <property type="protein sequence ID" value="WBP84159.1"/>
    <property type="molecule type" value="Genomic_DNA"/>
</dbReference>
<proteinExistence type="predicted"/>
<evidence type="ECO:0000313" key="1">
    <source>
        <dbReference type="EMBL" id="WBP84159.1"/>
    </source>
</evidence>
<gene>
    <name evidence="1" type="ORF">Me_995_000117</name>
</gene>
<dbReference type="Proteomes" id="UP001213039">
    <property type="component" value="Chromosome"/>
</dbReference>